<keyword evidence="1" id="KW-1133">Transmembrane helix</keyword>
<evidence type="ECO:0000256" key="1">
    <source>
        <dbReference type="SAM" id="Phobius"/>
    </source>
</evidence>
<protein>
    <recommendedName>
        <fullName evidence="4">GGDEF domain-containing protein</fullName>
    </recommendedName>
</protein>
<keyword evidence="1" id="KW-0472">Membrane</keyword>
<dbReference type="RefSeq" id="WP_271864528.1">
    <property type="nucleotide sequence ID" value="NZ_JAOTGQ010000009.1"/>
</dbReference>
<organism evidence="2 3">
    <name type="scientific">Lactobacillus amylovorus</name>
    <dbReference type="NCBI Taxonomy" id="1604"/>
    <lineage>
        <taxon>Bacteria</taxon>
        <taxon>Bacillati</taxon>
        <taxon>Bacillota</taxon>
        <taxon>Bacilli</taxon>
        <taxon>Lactobacillales</taxon>
        <taxon>Lactobacillaceae</taxon>
        <taxon>Lactobacillus</taxon>
    </lineage>
</organism>
<dbReference type="Proteomes" id="UP001141981">
    <property type="component" value="Unassembled WGS sequence"/>
</dbReference>
<reference evidence="2" key="2">
    <citation type="submission" date="2022-10" db="EMBL/GenBank/DDBJ databases">
        <authorList>
            <person name="Kostovova I."/>
            <person name="Moravkova M."/>
            <person name="Pechar R."/>
        </authorList>
    </citation>
    <scope>NUCLEOTIDE SEQUENCE</scope>
    <source>
        <strain evidence="2">M490A</strain>
    </source>
</reference>
<feature type="transmembrane region" description="Helical" evidence="1">
    <location>
        <begin position="7"/>
        <end position="27"/>
    </location>
</feature>
<evidence type="ECO:0000313" key="3">
    <source>
        <dbReference type="Proteomes" id="UP001141981"/>
    </source>
</evidence>
<keyword evidence="1" id="KW-0812">Transmembrane</keyword>
<name>A0A9X4AAQ9_LACAM</name>
<feature type="transmembrane region" description="Helical" evidence="1">
    <location>
        <begin position="33"/>
        <end position="52"/>
    </location>
</feature>
<evidence type="ECO:0008006" key="4">
    <source>
        <dbReference type="Google" id="ProtNLM"/>
    </source>
</evidence>
<accession>A0A9X4AAQ9</accession>
<dbReference type="EMBL" id="JAOTGY010000012">
    <property type="protein sequence ID" value="MDB6258398.1"/>
    <property type="molecule type" value="Genomic_DNA"/>
</dbReference>
<proteinExistence type="predicted"/>
<feature type="transmembrane region" description="Helical" evidence="1">
    <location>
        <begin position="59"/>
        <end position="79"/>
    </location>
</feature>
<gene>
    <name evidence="2" type="ORF">ODU72_06900</name>
</gene>
<comment type="caution">
    <text evidence="2">The sequence shown here is derived from an EMBL/GenBank/DDBJ whole genome shotgun (WGS) entry which is preliminary data.</text>
</comment>
<reference evidence="2" key="1">
    <citation type="journal article" date="2022" name="Microorganisms">
        <title>Antibiotic Susceptibility, Resistance Gene Determinants and Corresponding Genomic Regions in Lactobacillus amylovorus Isolates Derived from Wild Boars and Domestic Pigs.</title>
        <authorList>
            <person name="Moravkova M."/>
            <person name="Kostovova I."/>
            <person name="Kavanova K."/>
            <person name="Pechar R."/>
            <person name="Stanek S."/>
            <person name="Brychta A."/>
            <person name="Zeman M."/>
            <person name="Kubasova T."/>
        </authorList>
    </citation>
    <scope>NUCLEOTIDE SEQUENCE</scope>
    <source>
        <strain evidence="2">M490A</strain>
    </source>
</reference>
<evidence type="ECO:0000313" key="2">
    <source>
        <dbReference type="EMBL" id="MDB6258398.1"/>
    </source>
</evidence>
<dbReference type="AlphaFoldDB" id="A0A9X4AAQ9"/>
<sequence>MNKKYIRLVYFALLAALLFPIITFWLADSFQINVINGLLMIFVLAIFVGLFSARYLVSWLIIILTTVAVAFLLLGYVVMASTEKTFLIIAFPVEASLLSVVRHHILDWSIVSGREGDAKRSIGHYDLNVKLQTYYNASKFYEDDLRKIKRYPDMNIWVNAELISWEHHQQVEEHHPQYHAKLLREIAKILKETRLKSEFIYYTGDGKFLILSPRVTDEMYKELDEQAYIALQKLDTGIPLMLKVATQSVDLQNCEKFSDLDKLLKHLERGLETDIIVEYLKDDQND</sequence>